<proteinExistence type="predicted"/>
<dbReference type="RefSeq" id="WP_087479144.1">
    <property type="nucleotide sequence ID" value="NZ_AP024883.1"/>
</dbReference>
<reference evidence="9 10" key="1">
    <citation type="submission" date="2017-05" db="EMBL/GenBank/DDBJ databases">
        <authorList>
            <person name="Song R."/>
            <person name="Chenine A.L."/>
            <person name="Ruprecht R.M."/>
        </authorList>
    </citation>
    <scope>NUCLEOTIDE SEQUENCE [LARGE SCALE GENOMIC DNA]</scope>
    <source>
        <strain evidence="9 10">CECT 7927</strain>
    </source>
</reference>
<accession>A0A1Y6IN46</accession>
<name>A0A1Y6IN46_9VIBR</name>
<dbReference type="PANTHER" id="PTHR12992">
    <property type="entry name" value="NUDIX HYDROLASE"/>
    <property type="match status" value="1"/>
</dbReference>
<evidence type="ECO:0000256" key="5">
    <source>
        <dbReference type="ARBA" id="ARBA00022842"/>
    </source>
</evidence>
<dbReference type="Gene3D" id="3.90.79.10">
    <property type="entry name" value="Nucleoside Triphosphate Pyrophosphohydrolase"/>
    <property type="match status" value="1"/>
</dbReference>
<dbReference type="GO" id="GO:0046872">
    <property type="term" value="F:metal ion binding"/>
    <property type="evidence" value="ECO:0007669"/>
    <property type="project" value="UniProtKB-KW"/>
</dbReference>
<dbReference type="NCBIfam" id="NF007980">
    <property type="entry name" value="PRK10707.1"/>
    <property type="match status" value="1"/>
</dbReference>
<evidence type="ECO:0000313" key="8">
    <source>
        <dbReference type="EMBL" id="MDW6004119.1"/>
    </source>
</evidence>
<keyword evidence="6" id="KW-0464">Manganese</keyword>
<evidence type="ECO:0000256" key="6">
    <source>
        <dbReference type="ARBA" id="ARBA00023211"/>
    </source>
</evidence>
<comment type="cofactor">
    <cofactor evidence="1">
        <name>Mn(2+)</name>
        <dbReference type="ChEBI" id="CHEBI:29035"/>
    </cofactor>
</comment>
<dbReference type="GO" id="GO:0010945">
    <property type="term" value="F:coenzyme A diphosphatase activity"/>
    <property type="evidence" value="ECO:0007669"/>
    <property type="project" value="InterPro"/>
</dbReference>
<dbReference type="InterPro" id="IPR000086">
    <property type="entry name" value="NUDIX_hydrolase_dom"/>
</dbReference>
<dbReference type="EMBL" id="JAWRCO010000001">
    <property type="protein sequence ID" value="MDW6004119.1"/>
    <property type="molecule type" value="Genomic_DNA"/>
</dbReference>
<protein>
    <submittedName>
        <fullName evidence="8">CoA pyrophosphatase</fullName>
    </submittedName>
    <submittedName>
        <fullName evidence="9">Putative NUDIX hydrolase</fullName>
    </submittedName>
</protein>
<feature type="domain" description="Nudix hydrolase" evidence="7">
    <location>
        <begin position="36"/>
        <end position="169"/>
    </location>
</feature>
<evidence type="ECO:0000313" key="9">
    <source>
        <dbReference type="EMBL" id="SMR99084.1"/>
    </source>
</evidence>
<sequence>MHLTRMTVLRNFQLRQPGDYSAESLQRVAHIPDHNLRKAAVLVAFVERPSGLNVIFTKRAAQLKHHPGQVSFPGGKCERGDASVYETAIREAWEEIGLAHRHVELIGCLPELKTISYFSITPVLAFVSPDYQVTIEPGEVDEVFEVPADYLLHPRNLHHDTFVLKNARHKVFAIPYQRHFIWGATAQIVHALQKQIHTGNL</sequence>
<keyword evidence="5" id="KW-0460">Magnesium</keyword>
<keyword evidence="3" id="KW-0479">Metal-binding</keyword>
<dbReference type="InterPro" id="IPR015797">
    <property type="entry name" value="NUDIX_hydrolase-like_dom_sf"/>
</dbReference>
<evidence type="ECO:0000313" key="10">
    <source>
        <dbReference type="Proteomes" id="UP000196125"/>
    </source>
</evidence>
<dbReference type="Pfam" id="PF00293">
    <property type="entry name" value="NUDIX"/>
    <property type="match status" value="1"/>
</dbReference>
<dbReference type="InterPro" id="IPR045121">
    <property type="entry name" value="CoAse"/>
</dbReference>
<evidence type="ECO:0000259" key="7">
    <source>
        <dbReference type="PROSITE" id="PS51462"/>
    </source>
</evidence>
<comment type="cofactor">
    <cofactor evidence="2">
        <name>Mg(2+)</name>
        <dbReference type="ChEBI" id="CHEBI:18420"/>
    </cofactor>
</comment>
<evidence type="ECO:0000256" key="2">
    <source>
        <dbReference type="ARBA" id="ARBA00001946"/>
    </source>
</evidence>
<reference evidence="8 11" key="2">
    <citation type="submission" date="2023-11" db="EMBL/GenBank/DDBJ databases">
        <title>Plant-associative lifestyle of Vibrio porteresiae and its evolutionary dynamics.</title>
        <authorList>
            <person name="Rameshkumar N."/>
            <person name="Kirti K."/>
        </authorList>
    </citation>
    <scope>NUCLEOTIDE SEQUENCE [LARGE SCALE GENOMIC DNA]</scope>
    <source>
        <strain evidence="8 11">MSSRF38</strain>
    </source>
</reference>
<dbReference type="Proteomes" id="UP001283366">
    <property type="component" value="Unassembled WGS sequence"/>
</dbReference>
<evidence type="ECO:0000256" key="4">
    <source>
        <dbReference type="ARBA" id="ARBA00022801"/>
    </source>
</evidence>
<keyword evidence="4 9" id="KW-0378">Hydrolase</keyword>
<gene>
    <name evidence="8" type="ORF">SBX37_14760</name>
    <name evidence="9" type="ORF">VIM7927_00306</name>
</gene>
<evidence type="ECO:0000256" key="3">
    <source>
        <dbReference type="ARBA" id="ARBA00022723"/>
    </source>
</evidence>
<dbReference type="OrthoDB" id="9802805at2"/>
<dbReference type="PROSITE" id="PS51462">
    <property type="entry name" value="NUDIX"/>
    <property type="match status" value="1"/>
</dbReference>
<dbReference type="SUPFAM" id="SSF55811">
    <property type="entry name" value="Nudix"/>
    <property type="match status" value="1"/>
</dbReference>
<dbReference type="Proteomes" id="UP000196125">
    <property type="component" value="Unassembled WGS sequence"/>
</dbReference>
<keyword evidence="11" id="KW-1185">Reference proteome</keyword>
<evidence type="ECO:0000256" key="1">
    <source>
        <dbReference type="ARBA" id="ARBA00001936"/>
    </source>
</evidence>
<evidence type="ECO:0000313" key="11">
    <source>
        <dbReference type="Proteomes" id="UP001283366"/>
    </source>
</evidence>
<dbReference type="EMBL" id="FXXI01000001">
    <property type="protein sequence ID" value="SMR99084.1"/>
    <property type="molecule type" value="Genomic_DNA"/>
</dbReference>
<dbReference type="PANTHER" id="PTHR12992:SF11">
    <property type="entry name" value="MITOCHONDRIAL COENZYME A DIPHOSPHATASE NUDT8"/>
    <property type="match status" value="1"/>
</dbReference>
<organism evidence="9 10">
    <name type="scientific">Vibrio mangrovi</name>
    <dbReference type="NCBI Taxonomy" id="474394"/>
    <lineage>
        <taxon>Bacteria</taxon>
        <taxon>Pseudomonadati</taxon>
        <taxon>Pseudomonadota</taxon>
        <taxon>Gammaproteobacteria</taxon>
        <taxon>Vibrionales</taxon>
        <taxon>Vibrionaceae</taxon>
        <taxon>Vibrio</taxon>
    </lineage>
</organism>
<dbReference type="AlphaFoldDB" id="A0A1Y6IN46"/>
<dbReference type="CDD" id="cd03426">
    <property type="entry name" value="NUDIX_CoAse_Nudt7"/>
    <property type="match status" value="1"/>
</dbReference>